<evidence type="ECO:0000313" key="2">
    <source>
        <dbReference type="RefSeq" id="XP_026633148.1"/>
    </source>
</evidence>
<organism evidence="1 2">
    <name type="scientific">Microtus ochrogaster</name>
    <name type="common">Prairie vole</name>
    <dbReference type="NCBI Taxonomy" id="79684"/>
    <lineage>
        <taxon>Eukaryota</taxon>
        <taxon>Metazoa</taxon>
        <taxon>Chordata</taxon>
        <taxon>Craniata</taxon>
        <taxon>Vertebrata</taxon>
        <taxon>Euteleostomi</taxon>
        <taxon>Mammalia</taxon>
        <taxon>Eutheria</taxon>
        <taxon>Euarchontoglires</taxon>
        <taxon>Glires</taxon>
        <taxon>Rodentia</taxon>
        <taxon>Myomorpha</taxon>
        <taxon>Muroidea</taxon>
        <taxon>Cricetidae</taxon>
        <taxon>Arvicolinae</taxon>
        <taxon>Microtus</taxon>
    </lineage>
</organism>
<accession>A0ABM1TTT6</accession>
<evidence type="ECO:0000313" key="1">
    <source>
        <dbReference type="Proteomes" id="UP000694915"/>
    </source>
</evidence>
<keyword evidence="1" id="KW-1185">Reference proteome</keyword>
<reference evidence="2" key="1">
    <citation type="submission" date="2025-08" db="UniProtKB">
        <authorList>
            <consortium name="RefSeq"/>
        </authorList>
    </citation>
    <scope>IDENTIFICATION</scope>
</reference>
<proteinExistence type="predicted"/>
<dbReference type="Proteomes" id="UP000694915">
    <property type="component" value="Unplaced"/>
</dbReference>
<dbReference type="RefSeq" id="XP_026633148.1">
    <property type="nucleotide sequence ID" value="XM_026777347.1"/>
</dbReference>
<dbReference type="GeneID" id="113455526"/>
<protein>
    <submittedName>
        <fullName evidence="2">Uncharacterized protein LOC113455526 isoform X3</fullName>
    </submittedName>
</protein>
<name>A0ABM1TTT6_MICOH</name>
<sequence length="101" mass="11606">MSSARLKLASRLDRLHLDIFIWCQDSRDSPSPGPYPRARISSPCPLSWGRDLPWTPGTRITTRDFSKTTHVIHLPEHGPSEQHWLVFYAIPRRSSLTNISE</sequence>
<gene>
    <name evidence="2" type="primary">LOC113455526</name>
</gene>